<organism evidence="6">
    <name type="scientific">Timema californicum</name>
    <name type="common">California timema</name>
    <name type="synonym">Walking stick</name>
    <dbReference type="NCBI Taxonomy" id="61474"/>
    <lineage>
        <taxon>Eukaryota</taxon>
        <taxon>Metazoa</taxon>
        <taxon>Ecdysozoa</taxon>
        <taxon>Arthropoda</taxon>
        <taxon>Hexapoda</taxon>
        <taxon>Insecta</taxon>
        <taxon>Pterygota</taxon>
        <taxon>Neoptera</taxon>
        <taxon>Polyneoptera</taxon>
        <taxon>Phasmatodea</taxon>
        <taxon>Timematodea</taxon>
        <taxon>Timematoidea</taxon>
        <taxon>Timematidae</taxon>
        <taxon>Timema</taxon>
    </lineage>
</organism>
<dbReference type="Pfam" id="PF00246">
    <property type="entry name" value="Peptidase_M14"/>
    <property type="match status" value="1"/>
</dbReference>
<name>A0A7R9J7F9_TIMCA</name>
<feature type="compositionally biased region" description="Basic and acidic residues" evidence="4">
    <location>
        <begin position="1152"/>
        <end position="1162"/>
    </location>
</feature>
<dbReference type="PANTHER" id="PTHR12756:SF12">
    <property type="entry name" value="CYTOSOLIC CARBOXYPEPTIDASE-LIKE PROTEIN 5"/>
    <property type="match status" value="1"/>
</dbReference>
<sequence>MVKTLWRETGRESNPDIPGVAMWSLETGQSTAAGSGRCVCPRYELVQEHTFLKRSRRLDSSSKREISSIGVRVNAVVREIVEGGDVMFGLSVKSLYDRDRRIIGRTSLFIILNVNHAVPGSSDKNPTSNAEEVPDFEFNIWTKPDCAGTEFQNNNSTWFYFGVKGGAPFSVVKLTLMNLNKQTKMYSQGMAPVYRVVPGRPHWDRIREKPTYIIEDNVFKLSFKYRTLENVRATTYFAFTYPFSYVDSQNLLKNLESRFKRSDDGAHANPDEIYFLRECLCYSLEGRRVDLLTISSHHNITHDRETRLRNLFPDIQTLRPFRFHGKKVVFVSARVHPGETPSSFVLNGLLHFLLNREDPIASLLRKAYVFKLVPMLNPDGVSRGHYRTDTRGVNLNRLYLSPSFLLHPSVYAARALIRYYHLGWEEDEEEEEISDSKPLASCLQEGPESSCSSKESLVLPSKVSNIENEVSFLSLAENSPERLLGTQPDGSTNSLPSYQNKIRSASTPEGPHCADSIFTTIRDTLLLKVMNVDRSSETCNLPLCVFSEKVPSTFLMLEPPDCDYDLATSICNAPPVSPAPVLNVSHGEDSSGVTEPASNLAPEEDVNPSCVHKVTRSHSARVSTAPGTSPASGLFLYVDLHGHASKKGIFMYGNHFNSVEESVECMLLPRIMAFNSQNFHFTACNFTERNMYLRDRRDGLSREGSGRVAVLKLTGLVRSYTLECNYNTGRLVNTLPACARENSRIAAPPLPHVVPPKYNPHIFEEVGRALGISILDLTGSNPWSRIPNSEFHSLNGIREWLRTSCAPQQALIQKMMRTQRIARRQQLNAQVGPSLSDTVGEDTVVEESAGGMSYVRECMVVTGPAPLKGPAAKDDISPCGLAPLPEPKTCLDNDRPFKVLLEPKENIGPGVLQRCVAGVVPKKLKGGPKTDVLKQVLAVRTKCAAVGALAGPSKMKTTARLQKVPALLSRKTSTKFRRGSSARPPRHESVCLETRPVKSGLDCESVEVQKKVGKNRRTSVKSSLVKGKMDLKGLTEDMLVKQGPKRLKIALFKSDHQPLTDIRFTKSEELVIEKMMLKDMGLAKVGKEKKLSPEPSGVGTSGLSMDWGAESHLGLGFKASITKNMKKMSPKNSSHSDNVGRSSKGPSVSGKMVHDARTEKQAINKLAPVRTIQKSPSFGKKRHSDAGKKRGKTLLRNFVTSVGKFKMSAGDGSQNLRSEKKKKKLKPKLSK</sequence>
<dbReference type="InterPro" id="IPR050821">
    <property type="entry name" value="Cytosolic_carboxypeptidase"/>
</dbReference>
<evidence type="ECO:0000256" key="4">
    <source>
        <dbReference type="SAM" id="MobiDB-lite"/>
    </source>
</evidence>
<dbReference type="EMBL" id="OE181817">
    <property type="protein sequence ID" value="CAD7573769.1"/>
    <property type="molecule type" value="Genomic_DNA"/>
</dbReference>
<dbReference type="GO" id="GO:0004181">
    <property type="term" value="F:metallocarboxypeptidase activity"/>
    <property type="evidence" value="ECO:0007669"/>
    <property type="project" value="InterPro"/>
</dbReference>
<feature type="compositionally biased region" description="Basic residues" evidence="4">
    <location>
        <begin position="1179"/>
        <end position="1193"/>
    </location>
</feature>
<reference evidence="6" key="1">
    <citation type="submission" date="2020-11" db="EMBL/GenBank/DDBJ databases">
        <authorList>
            <person name="Tran Van P."/>
        </authorList>
    </citation>
    <scope>NUCLEOTIDE SEQUENCE</scope>
</reference>
<protein>
    <submittedName>
        <fullName evidence="6">(California timema) hypothetical protein</fullName>
    </submittedName>
</protein>
<feature type="compositionally biased region" description="Basic residues" evidence="4">
    <location>
        <begin position="1219"/>
        <end position="1231"/>
    </location>
</feature>
<evidence type="ECO:0000313" key="6">
    <source>
        <dbReference type="EMBL" id="CAD7573769.1"/>
    </source>
</evidence>
<comment type="similarity">
    <text evidence="2 3">Belongs to the peptidase M14 family.</text>
</comment>
<dbReference type="InterPro" id="IPR000834">
    <property type="entry name" value="Peptidase_M14"/>
</dbReference>
<gene>
    <name evidence="6" type="ORF">TCMB3V08_LOCUS6395</name>
</gene>
<dbReference type="Gene3D" id="3.40.630.10">
    <property type="entry name" value="Zn peptidases"/>
    <property type="match status" value="2"/>
</dbReference>
<dbReference type="GO" id="GO:0008270">
    <property type="term" value="F:zinc ion binding"/>
    <property type="evidence" value="ECO:0007669"/>
    <property type="project" value="InterPro"/>
</dbReference>
<feature type="region of interest" description="Disordered" evidence="4">
    <location>
        <begin position="1206"/>
        <end position="1231"/>
    </location>
</feature>
<proteinExistence type="inferred from homology"/>
<dbReference type="AlphaFoldDB" id="A0A7R9J7F9"/>
<evidence type="ECO:0000256" key="1">
    <source>
        <dbReference type="ARBA" id="ARBA00001947"/>
    </source>
</evidence>
<dbReference type="PROSITE" id="PS52035">
    <property type="entry name" value="PEPTIDASE_M14"/>
    <property type="match status" value="1"/>
</dbReference>
<dbReference type="SUPFAM" id="SSF53187">
    <property type="entry name" value="Zn-dependent exopeptidases"/>
    <property type="match status" value="2"/>
</dbReference>
<feature type="region of interest" description="Disordered" evidence="4">
    <location>
        <begin position="584"/>
        <end position="606"/>
    </location>
</feature>
<accession>A0A7R9J7F9</accession>
<dbReference type="GO" id="GO:0006508">
    <property type="term" value="P:proteolysis"/>
    <property type="evidence" value="ECO:0007669"/>
    <property type="project" value="InterPro"/>
</dbReference>
<feature type="domain" description="Peptidase M14" evidence="5">
    <location>
        <begin position="241"/>
        <end position="778"/>
    </location>
</feature>
<feature type="active site" description="Proton donor/acceptor" evidence="3">
    <location>
        <position position="723"/>
    </location>
</feature>
<feature type="compositionally biased region" description="Polar residues" evidence="4">
    <location>
        <begin position="1137"/>
        <end position="1146"/>
    </location>
</feature>
<evidence type="ECO:0000259" key="5">
    <source>
        <dbReference type="PROSITE" id="PS52035"/>
    </source>
</evidence>
<feature type="region of interest" description="Disordered" evidence="4">
    <location>
        <begin position="1126"/>
        <end position="1193"/>
    </location>
</feature>
<dbReference type="PANTHER" id="PTHR12756">
    <property type="entry name" value="CYTOSOLIC CARBOXYPEPTIDASE"/>
    <property type="match status" value="1"/>
</dbReference>
<evidence type="ECO:0000256" key="2">
    <source>
        <dbReference type="ARBA" id="ARBA00005988"/>
    </source>
</evidence>
<evidence type="ECO:0000256" key="3">
    <source>
        <dbReference type="PROSITE-ProRule" id="PRU01379"/>
    </source>
</evidence>
<comment type="cofactor">
    <cofactor evidence="1">
        <name>Zn(2+)</name>
        <dbReference type="ChEBI" id="CHEBI:29105"/>
    </cofactor>
</comment>
<dbReference type="Gene3D" id="2.60.40.3120">
    <property type="match status" value="1"/>
</dbReference>